<dbReference type="EMBL" id="AUZX01004846">
    <property type="protein sequence ID" value="EQD69749.1"/>
    <property type="molecule type" value="Genomic_DNA"/>
</dbReference>
<proteinExistence type="predicted"/>
<gene>
    <name evidence="2" type="ORF">B1A_06681</name>
</gene>
<reference evidence="2" key="2">
    <citation type="journal article" date="2014" name="ISME J.">
        <title>Microbial stratification in low pH oxic and suboxic macroscopic growths along an acid mine drainage.</title>
        <authorList>
            <person name="Mendez-Garcia C."/>
            <person name="Mesa V."/>
            <person name="Sprenger R.R."/>
            <person name="Richter M."/>
            <person name="Diez M.S."/>
            <person name="Solano J."/>
            <person name="Bargiela R."/>
            <person name="Golyshina O.V."/>
            <person name="Manteca A."/>
            <person name="Ramos J.L."/>
            <person name="Gallego J.R."/>
            <person name="Llorente I."/>
            <person name="Martins Dos Santos V.A."/>
            <person name="Jensen O.N."/>
            <person name="Pelaez A.I."/>
            <person name="Sanchez J."/>
            <person name="Ferrer M."/>
        </authorList>
    </citation>
    <scope>NUCLEOTIDE SEQUENCE</scope>
</reference>
<feature type="region of interest" description="Disordered" evidence="1">
    <location>
        <begin position="91"/>
        <end position="147"/>
    </location>
</feature>
<feature type="region of interest" description="Disordered" evidence="1">
    <location>
        <begin position="1"/>
        <end position="32"/>
    </location>
</feature>
<evidence type="ECO:0008006" key="3">
    <source>
        <dbReference type="Google" id="ProtNLM"/>
    </source>
</evidence>
<feature type="compositionally biased region" description="Basic residues" evidence="1">
    <location>
        <begin position="104"/>
        <end position="115"/>
    </location>
</feature>
<evidence type="ECO:0000313" key="2">
    <source>
        <dbReference type="EMBL" id="EQD69749.1"/>
    </source>
</evidence>
<reference evidence="2" key="1">
    <citation type="submission" date="2013-08" db="EMBL/GenBank/DDBJ databases">
        <authorList>
            <person name="Mendez C."/>
            <person name="Richter M."/>
            <person name="Ferrer M."/>
            <person name="Sanchez J."/>
        </authorList>
    </citation>
    <scope>NUCLEOTIDE SEQUENCE</scope>
</reference>
<sequence length="147" mass="16332">MAEELPQVRPGPRPWFVRRQAPPQAESAGGRLYEYDPRTTALSQTYVCERKVKKSLSQRIHSCECGVVADRDLFSAFLGLYVKPREDIDTLDAGSGQHGILHPPRPRWGSRRRGARLAPRSSESTGAVPRGTARWYGSPSAFQGDPT</sequence>
<dbReference type="AlphaFoldDB" id="T1CMT3"/>
<organism evidence="2">
    <name type="scientific">mine drainage metagenome</name>
    <dbReference type="NCBI Taxonomy" id="410659"/>
    <lineage>
        <taxon>unclassified sequences</taxon>
        <taxon>metagenomes</taxon>
        <taxon>ecological metagenomes</taxon>
    </lineage>
</organism>
<name>T1CMT3_9ZZZZ</name>
<comment type="caution">
    <text evidence="2">The sequence shown here is derived from an EMBL/GenBank/DDBJ whole genome shotgun (WGS) entry which is preliminary data.</text>
</comment>
<accession>T1CMT3</accession>
<protein>
    <recommendedName>
        <fullName evidence="3">Transposase</fullName>
    </recommendedName>
</protein>
<evidence type="ECO:0000256" key="1">
    <source>
        <dbReference type="SAM" id="MobiDB-lite"/>
    </source>
</evidence>